<feature type="signal peptide" evidence="1">
    <location>
        <begin position="1"/>
        <end position="20"/>
    </location>
</feature>
<keyword evidence="1" id="KW-0732">Signal</keyword>
<accession>A0A7X0JE05</accession>
<evidence type="ECO:0000256" key="1">
    <source>
        <dbReference type="SAM" id="SignalP"/>
    </source>
</evidence>
<dbReference type="PANTHER" id="PTHR38593:SF1">
    <property type="entry name" value="BLR2558 PROTEIN"/>
    <property type="match status" value="1"/>
</dbReference>
<sequence length="160" mass="16775">MKRFLPVAALAIVLATPAVAQQMAPAAYVAAAGAGDLYEKTSSQLVLQSTKDPKVRSFAQGMIRDHNKSTAMVKSAAAQAGLKPKPPVMTPEQSGMVAQLRKESGTARDRTYLTQQQTAHQQALALHQGYAANGTAGSLKTAAGQIAPVVQHHIDMLAGM</sequence>
<feature type="domain" description="DUF4142" evidence="2">
    <location>
        <begin position="26"/>
        <end position="157"/>
    </location>
</feature>
<organism evidence="4 5">
    <name type="scientific">Sphingomonas endophytica</name>
    <dbReference type="NCBI Taxonomy" id="869719"/>
    <lineage>
        <taxon>Bacteria</taxon>
        <taxon>Pseudomonadati</taxon>
        <taxon>Pseudomonadota</taxon>
        <taxon>Alphaproteobacteria</taxon>
        <taxon>Sphingomonadales</taxon>
        <taxon>Sphingomonadaceae</taxon>
        <taxon>Sphingomonas</taxon>
    </lineage>
</organism>
<dbReference type="RefSeq" id="WP_184040292.1">
    <property type="nucleotide sequence ID" value="NZ_BAABAR010000001.1"/>
</dbReference>
<dbReference type="Proteomes" id="UP000560131">
    <property type="component" value="Unassembled WGS sequence"/>
</dbReference>
<proteinExistence type="predicted"/>
<protein>
    <submittedName>
        <fullName evidence="3 4">Membrane protein</fullName>
    </submittedName>
</protein>
<dbReference type="EMBL" id="JACHBT010000016">
    <property type="protein sequence ID" value="MBB6505898.1"/>
    <property type="molecule type" value="Genomic_DNA"/>
</dbReference>
<dbReference type="AlphaFoldDB" id="A0A7X0JE05"/>
<evidence type="ECO:0000313" key="5">
    <source>
        <dbReference type="Proteomes" id="UP000522313"/>
    </source>
</evidence>
<dbReference type="EMBL" id="JACIJN010000012">
    <property type="protein sequence ID" value="MBB5727278.1"/>
    <property type="molecule type" value="Genomic_DNA"/>
</dbReference>
<evidence type="ECO:0000259" key="2">
    <source>
        <dbReference type="Pfam" id="PF13628"/>
    </source>
</evidence>
<dbReference type="Gene3D" id="1.20.1260.10">
    <property type="match status" value="1"/>
</dbReference>
<gene>
    <name evidence="4" type="ORF">F4693_002895</name>
    <name evidence="3" type="ORF">FHS97_003233</name>
</gene>
<reference evidence="4 5" key="3">
    <citation type="submission" date="2020-08" db="EMBL/GenBank/DDBJ databases">
        <authorList>
            <person name="Partida-Martinez L."/>
            <person name="Huntemann M."/>
            <person name="Clum A."/>
            <person name="Wang J."/>
            <person name="Palaniappan K."/>
            <person name="Ritter S."/>
            <person name="Chen I.-M."/>
            <person name="Stamatis D."/>
            <person name="Reddy T."/>
            <person name="O'Malley R."/>
            <person name="Daum C."/>
            <person name="Shapiro N."/>
            <person name="Ivanova N."/>
            <person name="Kyrpides N."/>
            <person name="Woyke T."/>
        </authorList>
    </citation>
    <scope>NUCLEOTIDE SEQUENCE [LARGE SCALE GENOMIC DNA]</scope>
    <source>
        <strain evidence="4 5">AS3.13</strain>
    </source>
</reference>
<dbReference type="InterPro" id="IPR025419">
    <property type="entry name" value="DUF4142"/>
</dbReference>
<dbReference type="Pfam" id="PF13628">
    <property type="entry name" value="DUF4142"/>
    <property type="match status" value="1"/>
</dbReference>
<dbReference type="PANTHER" id="PTHR38593">
    <property type="entry name" value="BLR2558 PROTEIN"/>
    <property type="match status" value="1"/>
</dbReference>
<reference evidence="3 6" key="1">
    <citation type="submission" date="2020-08" db="EMBL/GenBank/DDBJ databases">
        <title>Genomic Encyclopedia of Type Strains, Phase IV (KMG-IV): sequencing the most valuable type-strain genomes for metagenomic binning, comparative biology and taxonomic classification.</title>
        <authorList>
            <person name="Goeker M."/>
        </authorList>
    </citation>
    <scope>NUCLEOTIDE SEQUENCE [LARGE SCALE GENOMIC DNA]</scope>
    <source>
        <strain evidence="3 6">DSM 101535</strain>
    </source>
</reference>
<keyword evidence="6" id="KW-1185">Reference proteome</keyword>
<evidence type="ECO:0000313" key="6">
    <source>
        <dbReference type="Proteomes" id="UP000560131"/>
    </source>
</evidence>
<dbReference type="Proteomes" id="UP000522313">
    <property type="component" value="Unassembled WGS sequence"/>
</dbReference>
<reference evidence="4 5" key="2">
    <citation type="submission" date="2020-08" db="EMBL/GenBank/DDBJ databases">
        <title>The Agave Microbiome: Exploring the role of microbial communities in plant adaptations to desert environments.</title>
        <authorList>
            <person name="Partida-Martinez L.P."/>
        </authorList>
    </citation>
    <scope>NUCLEOTIDE SEQUENCE [LARGE SCALE GENOMIC DNA]</scope>
    <source>
        <strain evidence="4 5">AS3.13</strain>
    </source>
</reference>
<name>A0A7X0JE05_9SPHN</name>
<dbReference type="InterPro" id="IPR012347">
    <property type="entry name" value="Ferritin-like"/>
</dbReference>
<evidence type="ECO:0000313" key="4">
    <source>
        <dbReference type="EMBL" id="MBB6505898.1"/>
    </source>
</evidence>
<evidence type="ECO:0000313" key="3">
    <source>
        <dbReference type="EMBL" id="MBB5727278.1"/>
    </source>
</evidence>
<feature type="chain" id="PRO_5044441117" evidence="1">
    <location>
        <begin position="21"/>
        <end position="160"/>
    </location>
</feature>
<comment type="caution">
    <text evidence="4">The sequence shown here is derived from an EMBL/GenBank/DDBJ whole genome shotgun (WGS) entry which is preliminary data.</text>
</comment>